<evidence type="ECO:0000256" key="8">
    <source>
        <dbReference type="ARBA" id="ARBA00019357"/>
    </source>
</evidence>
<dbReference type="GO" id="GO:0005737">
    <property type="term" value="C:cytoplasm"/>
    <property type="evidence" value="ECO:0007669"/>
    <property type="project" value="TreeGrafter"/>
</dbReference>
<evidence type="ECO:0000313" key="24">
    <source>
        <dbReference type="EMBL" id="APG63006.1"/>
    </source>
</evidence>
<dbReference type="GO" id="GO:0004326">
    <property type="term" value="F:tetrahydrofolylpolyglutamate synthase activity"/>
    <property type="evidence" value="ECO:0007669"/>
    <property type="project" value="UniProtKB-EC"/>
</dbReference>
<evidence type="ECO:0000256" key="11">
    <source>
        <dbReference type="ARBA" id="ARBA00022741"/>
    </source>
</evidence>
<evidence type="ECO:0000256" key="16">
    <source>
        <dbReference type="ARBA" id="ARBA00030592"/>
    </source>
</evidence>
<evidence type="ECO:0000256" key="4">
    <source>
        <dbReference type="ARBA" id="ARBA00005150"/>
    </source>
</evidence>
<proteinExistence type="inferred from homology"/>
<evidence type="ECO:0000256" key="10">
    <source>
        <dbReference type="ARBA" id="ARBA00022723"/>
    </source>
</evidence>
<keyword evidence="10" id="KW-0479">Metal-binding</keyword>
<comment type="cofactor">
    <cofactor evidence="1">
        <name>Mg(2+)</name>
        <dbReference type="ChEBI" id="CHEBI:18420"/>
    </cofactor>
</comment>
<dbReference type="Pfam" id="PF02875">
    <property type="entry name" value="Mur_ligase_C"/>
    <property type="match status" value="1"/>
</dbReference>
<dbReference type="InterPro" id="IPR036615">
    <property type="entry name" value="Mur_ligase_C_dom_sf"/>
</dbReference>
<name>A0A1L3JCZ4_9SPHN</name>
<dbReference type="GO" id="GO:0046872">
    <property type="term" value="F:metal ion binding"/>
    <property type="evidence" value="ECO:0007669"/>
    <property type="project" value="UniProtKB-KW"/>
</dbReference>
<dbReference type="InterPro" id="IPR004101">
    <property type="entry name" value="Mur_ligase_C"/>
</dbReference>
<keyword evidence="11 22" id="KW-0547">Nucleotide-binding</keyword>
<dbReference type="Gene3D" id="3.90.190.20">
    <property type="entry name" value="Mur ligase, C-terminal domain"/>
    <property type="match status" value="1"/>
</dbReference>
<comment type="similarity">
    <text evidence="5 22">Belongs to the folylpolyglutamate synthase family.</text>
</comment>
<feature type="domain" description="Mur ligase C-terminal" evidence="23">
    <location>
        <begin position="320"/>
        <end position="423"/>
    </location>
</feature>
<evidence type="ECO:0000256" key="6">
    <source>
        <dbReference type="ARBA" id="ARBA00013023"/>
    </source>
</evidence>
<keyword evidence="25" id="KW-1185">Reference proteome</keyword>
<comment type="pathway">
    <text evidence="3">Cofactor biosynthesis; tetrahydrofolate biosynthesis; 7,8-dihydrofolate from 2-amino-4-hydroxy-6-hydroxymethyl-7,8-dihydropteridine diphosphate and 4-aminobenzoate: step 2/2.</text>
</comment>
<evidence type="ECO:0000256" key="2">
    <source>
        <dbReference type="ARBA" id="ARBA00002714"/>
    </source>
</evidence>
<dbReference type="Gene3D" id="3.40.1190.10">
    <property type="entry name" value="Mur-like, catalytic domain"/>
    <property type="match status" value="1"/>
</dbReference>
<dbReference type="PROSITE" id="PS01012">
    <property type="entry name" value="FOLYLPOLYGLU_SYNT_2"/>
    <property type="match status" value="1"/>
</dbReference>
<evidence type="ECO:0000256" key="15">
    <source>
        <dbReference type="ARBA" id="ARBA00030048"/>
    </source>
</evidence>
<evidence type="ECO:0000256" key="19">
    <source>
        <dbReference type="ARBA" id="ARBA00047808"/>
    </source>
</evidence>
<dbReference type="InterPro" id="IPR018109">
    <property type="entry name" value="Folylpolyglutamate_synth_CS"/>
</dbReference>
<comment type="catalytic activity">
    <reaction evidence="18">
        <text>(6S)-5,6,7,8-tetrahydrofolyl-(gamma-L-Glu)(n) + L-glutamate + ATP = (6S)-5,6,7,8-tetrahydrofolyl-(gamma-L-Glu)(n+1) + ADP + phosphate + H(+)</text>
        <dbReference type="Rhea" id="RHEA:10580"/>
        <dbReference type="Rhea" id="RHEA-COMP:14738"/>
        <dbReference type="Rhea" id="RHEA-COMP:14740"/>
        <dbReference type="ChEBI" id="CHEBI:15378"/>
        <dbReference type="ChEBI" id="CHEBI:29985"/>
        <dbReference type="ChEBI" id="CHEBI:30616"/>
        <dbReference type="ChEBI" id="CHEBI:43474"/>
        <dbReference type="ChEBI" id="CHEBI:141005"/>
        <dbReference type="ChEBI" id="CHEBI:456216"/>
        <dbReference type="EC" id="6.3.2.17"/>
    </reaction>
</comment>
<sequence length="452" mass="49412">MADYAKSTNPLVQHQLDRLWNLSPGKDVLGLERITILLERLGNPHLDLPPIFHVAGTNGKGSTIAFLRSALEAAGHKVHIYTSPHLVNFNERIRISGQLIKDDYLAQLLAQILDIAEDIHASFFEVTTAAMFLAFAKNPADACIIEVGLGGRLDATNVITSPLVTGIASLGIDHETFLLAPEKGTPTIAMERIGWEKAGIAKTGRPLIIANPCANAMNGIKLAAKNAGAIIYKQGDAWWGNYDESHIEYRDDDFSIRIALPALYGQHQAENALLATAMLRHQNTLHIPESAYLDMVKNVRWPARLQALANGPLTAPLPQNIAIWLDGGHNVDAAQRVAQFLAQQSMNGEKFILIFGMLANKDASAFINILAPYIDIFIALPIDGHDHYHPEMLCNIAKDAGIKHQFPAFQVEQAIGIAAKMATGTEYTHKMLISGSLYLAGEILRKNDQIPI</sequence>
<evidence type="ECO:0000256" key="7">
    <source>
        <dbReference type="ARBA" id="ARBA00013025"/>
    </source>
</evidence>
<evidence type="ECO:0000256" key="14">
    <source>
        <dbReference type="ARBA" id="ARBA00022909"/>
    </source>
</evidence>
<dbReference type="SUPFAM" id="SSF53623">
    <property type="entry name" value="MurD-like peptide ligases, catalytic domain"/>
    <property type="match status" value="1"/>
</dbReference>
<dbReference type="GO" id="GO:0005524">
    <property type="term" value="F:ATP binding"/>
    <property type="evidence" value="ECO:0007669"/>
    <property type="project" value="UniProtKB-KW"/>
</dbReference>
<keyword evidence="12 22" id="KW-0067">ATP-binding</keyword>
<organism evidence="24 25">
    <name type="scientific">Sphingorhabdus lutea</name>
    <dbReference type="NCBI Taxonomy" id="1913578"/>
    <lineage>
        <taxon>Bacteria</taxon>
        <taxon>Pseudomonadati</taxon>
        <taxon>Pseudomonadota</taxon>
        <taxon>Alphaproteobacteria</taxon>
        <taxon>Sphingomonadales</taxon>
        <taxon>Sphingomonadaceae</taxon>
        <taxon>Sphingorhabdus</taxon>
    </lineage>
</organism>
<dbReference type="GO" id="GO:0046656">
    <property type="term" value="P:folic acid biosynthetic process"/>
    <property type="evidence" value="ECO:0007669"/>
    <property type="project" value="UniProtKB-KW"/>
</dbReference>
<comment type="catalytic activity">
    <reaction evidence="20">
        <text>(6R)-5,10-methylenetetrahydrofolyl-(gamma-L-Glu)(n) + L-glutamate + ATP = (6R)-5,10-methylenetetrahydrofolyl-(gamma-L-Glu)(n+1) + ADP + phosphate + H(+)</text>
        <dbReference type="Rhea" id="RHEA:51912"/>
        <dbReference type="Rhea" id="RHEA-COMP:13257"/>
        <dbReference type="Rhea" id="RHEA-COMP:13258"/>
        <dbReference type="ChEBI" id="CHEBI:15378"/>
        <dbReference type="ChEBI" id="CHEBI:29985"/>
        <dbReference type="ChEBI" id="CHEBI:30616"/>
        <dbReference type="ChEBI" id="CHEBI:43474"/>
        <dbReference type="ChEBI" id="CHEBI:136572"/>
        <dbReference type="ChEBI" id="CHEBI:456216"/>
        <dbReference type="EC" id="6.3.2.17"/>
    </reaction>
</comment>
<evidence type="ECO:0000256" key="12">
    <source>
        <dbReference type="ARBA" id="ARBA00022840"/>
    </source>
</evidence>
<evidence type="ECO:0000259" key="23">
    <source>
        <dbReference type="Pfam" id="PF02875"/>
    </source>
</evidence>
<reference evidence="24 25" key="1">
    <citation type="submission" date="2016-11" db="EMBL/GenBank/DDBJ databases">
        <title>Sphingorhabdus sp. LPB0140, isolated from marine environment.</title>
        <authorList>
            <person name="Kim E."/>
            <person name="Yi H."/>
        </authorList>
    </citation>
    <scope>NUCLEOTIDE SEQUENCE [LARGE SCALE GENOMIC DNA]</scope>
    <source>
        <strain evidence="24 25">LPB0140</strain>
    </source>
</reference>
<evidence type="ECO:0000256" key="3">
    <source>
        <dbReference type="ARBA" id="ARBA00004799"/>
    </source>
</evidence>
<dbReference type="SUPFAM" id="SSF53244">
    <property type="entry name" value="MurD-like peptide ligases, peptide-binding domain"/>
    <property type="match status" value="1"/>
</dbReference>
<dbReference type="PANTHER" id="PTHR11136">
    <property type="entry name" value="FOLYLPOLYGLUTAMATE SYNTHASE-RELATED"/>
    <property type="match status" value="1"/>
</dbReference>
<dbReference type="PANTHER" id="PTHR11136:SF0">
    <property type="entry name" value="DIHYDROFOLATE SYNTHETASE-RELATED"/>
    <property type="match status" value="1"/>
</dbReference>
<dbReference type="EC" id="6.3.2.17" evidence="7"/>
<dbReference type="STRING" id="1913578.LPB140_09620"/>
<accession>A0A1L3JCZ4</accession>
<dbReference type="PIRSF" id="PIRSF001563">
    <property type="entry name" value="Folylpolyglu_synth"/>
    <property type="match status" value="1"/>
</dbReference>
<gene>
    <name evidence="24" type="ORF">LPB140_09620</name>
</gene>
<evidence type="ECO:0000256" key="20">
    <source>
        <dbReference type="ARBA" id="ARBA00049035"/>
    </source>
</evidence>
<dbReference type="InterPro" id="IPR001645">
    <property type="entry name" value="Folylpolyglutamate_synth"/>
</dbReference>
<dbReference type="RefSeq" id="WP_072559658.1">
    <property type="nucleotide sequence ID" value="NZ_CP018154.1"/>
</dbReference>
<dbReference type="FunFam" id="3.40.1190.10:FF:000011">
    <property type="entry name" value="Folylpolyglutamate synthase/dihydrofolate synthase"/>
    <property type="match status" value="1"/>
</dbReference>
<evidence type="ECO:0000256" key="9">
    <source>
        <dbReference type="ARBA" id="ARBA00022598"/>
    </source>
</evidence>
<keyword evidence="14" id="KW-0289">Folate biosynthesis</keyword>
<comment type="catalytic activity">
    <reaction evidence="19">
        <text>10-formyltetrahydrofolyl-(gamma-L-Glu)(n) + L-glutamate + ATP = 10-formyltetrahydrofolyl-(gamma-L-Glu)(n+1) + ADP + phosphate + H(+)</text>
        <dbReference type="Rhea" id="RHEA:51904"/>
        <dbReference type="Rhea" id="RHEA-COMP:13088"/>
        <dbReference type="Rhea" id="RHEA-COMP:14300"/>
        <dbReference type="ChEBI" id="CHEBI:15378"/>
        <dbReference type="ChEBI" id="CHEBI:29985"/>
        <dbReference type="ChEBI" id="CHEBI:30616"/>
        <dbReference type="ChEBI" id="CHEBI:43474"/>
        <dbReference type="ChEBI" id="CHEBI:134413"/>
        <dbReference type="ChEBI" id="CHEBI:456216"/>
        <dbReference type="EC" id="6.3.2.17"/>
    </reaction>
</comment>
<evidence type="ECO:0000256" key="13">
    <source>
        <dbReference type="ARBA" id="ARBA00022842"/>
    </source>
</evidence>
<dbReference type="AlphaFoldDB" id="A0A1L3JCZ4"/>
<comment type="pathway">
    <text evidence="4">Cofactor biosynthesis; tetrahydrofolylpolyglutamate biosynthesis.</text>
</comment>
<dbReference type="OrthoDB" id="9809356at2"/>
<keyword evidence="9 22" id="KW-0436">Ligase</keyword>
<dbReference type="NCBIfam" id="TIGR01499">
    <property type="entry name" value="folC"/>
    <property type="match status" value="1"/>
</dbReference>
<evidence type="ECO:0000256" key="18">
    <source>
        <dbReference type="ARBA" id="ARBA00047493"/>
    </source>
</evidence>
<dbReference type="KEGG" id="sphl:LPB140_09620"/>
<comment type="function">
    <text evidence="2">Functions in two distinct reactions of the de novo folate biosynthetic pathway. Catalyzes the addition of a glutamate residue to dihydropteroate (7,8-dihydropteroate or H2Pte) to form dihydrofolate (7,8-dihydrofolate monoglutamate or H2Pte-Glu). Also catalyzes successive additions of L-glutamate to tetrahydrofolate or 10-formyltetrahydrofolate or 5,10-methylenetetrahydrofolate, leading to folylpolyglutamate derivatives.</text>
</comment>
<evidence type="ECO:0000313" key="25">
    <source>
        <dbReference type="Proteomes" id="UP000242561"/>
    </source>
</evidence>
<evidence type="ECO:0000256" key="1">
    <source>
        <dbReference type="ARBA" id="ARBA00001946"/>
    </source>
</evidence>
<dbReference type="InterPro" id="IPR036565">
    <property type="entry name" value="Mur-like_cat_sf"/>
</dbReference>
<keyword evidence="13" id="KW-0460">Magnesium</keyword>
<evidence type="ECO:0000256" key="17">
    <source>
        <dbReference type="ARBA" id="ARBA00032510"/>
    </source>
</evidence>
<dbReference type="EMBL" id="CP018154">
    <property type="protein sequence ID" value="APG63006.1"/>
    <property type="molecule type" value="Genomic_DNA"/>
</dbReference>
<dbReference type="EC" id="6.3.2.12" evidence="6"/>
<evidence type="ECO:0000256" key="5">
    <source>
        <dbReference type="ARBA" id="ARBA00008276"/>
    </source>
</evidence>
<evidence type="ECO:0000256" key="21">
    <source>
        <dbReference type="ARBA" id="ARBA00049161"/>
    </source>
</evidence>
<dbReference type="GO" id="GO:0008841">
    <property type="term" value="F:dihydrofolate synthase activity"/>
    <property type="evidence" value="ECO:0007669"/>
    <property type="project" value="UniProtKB-EC"/>
</dbReference>
<protein>
    <recommendedName>
        <fullName evidence="8">Dihydrofolate synthase/folylpolyglutamate synthase</fullName>
        <ecNumber evidence="6">6.3.2.12</ecNumber>
        <ecNumber evidence="7">6.3.2.17</ecNumber>
    </recommendedName>
    <alternativeName>
        <fullName evidence="17">Folylpoly-gamma-glutamate synthetase-dihydrofolate synthetase</fullName>
    </alternativeName>
    <alternativeName>
        <fullName evidence="15">Folylpolyglutamate synthetase</fullName>
    </alternativeName>
    <alternativeName>
        <fullName evidence="16">Tetrahydrofolylpolyglutamate synthase</fullName>
    </alternativeName>
</protein>
<comment type="catalytic activity">
    <reaction evidence="21">
        <text>7,8-dihydropteroate + L-glutamate + ATP = 7,8-dihydrofolate + ADP + phosphate + H(+)</text>
        <dbReference type="Rhea" id="RHEA:23584"/>
        <dbReference type="ChEBI" id="CHEBI:15378"/>
        <dbReference type="ChEBI" id="CHEBI:17839"/>
        <dbReference type="ChEBI" id="CHEBI:29985"/>
        <dbReference type="ChEBI" id="CHEBI:30616"/>
        <dbReference type="ChEBI" id="CHEBI:43474"/>
        <dbReference type="ChEBI" id="CHEBI:57451"/>
        <dbReference type="ChEBI" id="CHEBI:456216"/>
        <dbReference type="EC" id="6.3.2.12"/>
    </reaction>
</comment>
<evidence type="ECO:0000256" key="22">
    <source>
        <dbReference type="PIRNR" id="PIRNR001563"/>
    </source>
</evidence>
<dbReference type="Proteomes" id="UP000242561">
    <property type="component" value="Chromosome"/>
</dbReference>